<feature type="domain" description="Glycosyltransferase subfamily 4-like N-terminal" evidence="2">
    <location>
        <begin position="27"/>
        <end position="182"/>
    </location>
</feature>
<dbReference type="SUPFAM" id="SSF53756">
    <property type="entry name" value="UDP-Glycosyltransferase/glycogen phosphorylase"/>
    <property type="match status" value="1"/>
</dbReference>
<accession>A0AAF0D2Q5</accession>
<dbReference type="InterPro" id="IPR001296">
    <property type="entry name" value="Glyco_trans_1"/>
</dbReference>
<dbReference type="AlphaFoldDB" id="A0AAF0D2Q5"/>
<dbReference type="CDD" id="cd03801">
    <property type="entry name" value="GT4_PimA-like"/>
    <property type="match status" value="1"/>
</dbReference>
<dbReference type="PANTHER" id="PTHR45947:SF3">
    <property type="entry name" value="SULFOQUINOVOSYL TRANSFERASE SQD2"/>
    <property type="match status" value="1"/>
</dbReference>
<dbReference type="Proteomes" id="UP000186851">
    <property type="component" value="Chromosome"/>
</dbReference>
<reference evidence="3" key="1">
    <citation type="journal article" date="2017" name="Nature">
        <title>Asgard archaea illuminate the origin of eukaryotic cellular complexity.</title>
        <authorList>
            <person name="Zaremba-Niedzwiedzka K."/>
            <person name="Caceres E.F."/>
            <person name="Saw J.H."/>
            <person name="Backstrom D."/>
            <person name="Juzokaite L."/>
            <person name="Vancaester E."/>
            <person name="Seitz K.W."/>
            <person name="Anantharaman K."/>
            <person name="Starnawski P."/>
            <person name="Kjeldsen K.U."/>
            <person name="Scott M.B."/>
            <person name="Nunoura T."/>
            <person name="Banfield J.F."/>
            <person name="Schramm A."/>
            <person name="Baker B.J."/>
            <person name="Spang A."/>
            <person name="Ettema T.J.G."/>
        </authorList>
    </citation>
    <scope>NUCLEOTIDE SEQUENCE</scope>
    <source>
        <strain evidence="3">LCB_4</strain>
    </source>
</reference>
<feature type="domain" description="Glycosyl transferase family 1" evidence="1">
    <location>
        <begin position="190"/>
        <end position="345"/>
    </location>
</feature>
<evidence type="ECO:0000313" key="3">
    <source>
        <dbReference type="EMBL" id="WEU40533.1"/>
    </source>
</evidence>
<organism evidence="3 4">
    <name type="scientific">Odinarchaeota yellowstonii (strain LCB_4)</name>
    <dbReference type="NCBI Taxonomy" id="1841599"/>
    <lineage>
        <taxon>Archaea</taxon>
        <taxon>Promethearchaeati</taxon>
        <taxon>Candidatus Odinarchaeota</taxon>
        <taxon>Candidatus Odinarchaeia</taxon>
        <taxon>Candidatus Odinarchaeales</taxon>
        <taxon>Candidatus Odinarchaeaceae</taxon>
        <taxon>Candidatus Odinarchaeum</taxon>
    </lineage>
</organism>
<dbReference type="EMBL" id="CP091871">
    <property type="protein sequence ID" value="WEU40533.1"/>
    <property type="molecule type" value="Genomic_DNA"/>
</dbReference>
<dbReference type="Pfam" id="PF13439">
    <property type="entry name" value="Glyco_transf_4"/>
    <property type="match status" value="1"/>
</dbReference>
<dbReference type="GO" id="GO:0016757">
    <property type="term" value="F:glycosyltransferase activity"/>
    <property type="evidence" value="ECO:0007669"/>
    <property type="project" value="InterPro"/>
</dbReference>
<protein>
    <submittedName>
        <fullName evidence="3">Glycosyltransferase family 4 protein</fullName>
    </submittedName>
</protein>
<dbReference type="InterPro" id="IPR050194">
    <property type="entry name" value="Glycosyltransferase_grp1"/>
</dbReference>
<sequence>MPNVILVWFDMRILVFNWRCWLNPFGGGAERFTYEVFSRLVRRGCSVTWFTSRFPGCLDEEVVDGIRLIRAGGRFTVYSEARKYYIKYFKDGFDIIIDEINTKPFMTVDFVRDTPIAALIHQLAREFWSYEMFFPLSVIGRYFLEDRWLRKYCSIPTITVSESTKCDLEDLGFREIYVISEGSNIKPLDELPEKEERPTIIFLGRLKRVKQPEHALKAFKHVKEEIPDARLWIIGDGPLRKRLERRAFNGVRFFGRVSEEEKINLLRRAHVLVFPGVREGWGLTVIEAASQGTPTVAYDVPGLRDSVRHMETGLLTPANDVERLAENLIKILRNSELRIAFSKRALAYSRLFNWDNTADQVFNILKNVSDSSDC</sequence>
<dbReference type="KEGG" id="oyw:OdinLCB4_000980"/>
<dbReference type="InterPro" id="IPR028098">
    <property type="entry name" value="Glyco_trans_4-like_N"/>
</dbReference>
<name>A0AAF0D2Q5_ODILC</name>
<proteinExistence type="predicted"/>
<evidence type="ECO:0000259" key="2">
    <source>
        <dbReference type="Pfam" id="PF13439"/>
    </source>
</evidence>
<dbReference type="PANTHER" id="PTHR45947">
    <property type="entry name" value="SULFOQUINOVOSYL TRANSFERASE SQD2"/>
    <property type="match status" value="1"/>
</dbReference>
<gene>
    <name evidence="3" type="ORF">OdinLCB4_000980</name>
</gene>
<dbReference type="Pfam" id="PF00534">
    <property type="entry name" value="Glycos_transf_1"/>
    <property type="match status" value="1"/>
</dbReference>
<evidence type="ECO:0000259" key="1">
    <source>
        <dbReference type="Pfam" id="PF00534"/>
    </source>
</evidence>
<dbReference type="Gene3D" id="3.40.50.2000">
    <property type="entry name" value="Glycogen Phosphorylase B"/>
    <property type="match status" value="2"/>
</dbReference>
<reference evidence="3" key="2">
    <citation type="journal article" date="2022" name="Nat. Microbiol.">
        <title>A closed Candidatus Odinarchaeum chromosome exposes Asgard archaeal viruses.</title>
        <authorList>
            <person name="Tamarit D."/>
            <person name="Caceres E.F."/>
            <person name="Krupovic M."/>
            <person name="Nijland R."/>
            <person name="Eme L."/>
            <person name="Robinson N.P."/>
            <person name="Ettema T.J.G."/>
        </authorList>
    </citation>
    <scope>NUCLEOTIDE SEQUENCE</scope>
    <source>
        <strain evidence="3">LCB_4</strain>
    </source>
</reference>
<evidence type="ECO:0000313" key="4">
    <source>
        <dbReference type="Proteomes" id="UP000186851"/>
    </source>
</evidence>